<feature type="chain" id="PRO_5046721378" evidence="1">
    <location>
        <begin position="26"/>
        <end position="209"/>
    </location>
</feature>
<dbReference type="InterPro" id="IPR036505">
    <property type="entry name" value="Amidase/PGRP_sf"/>
</dbReference>
<dbReference type="EMBL" id="CP088156">
    <property type="protein sequence ID" value="UFZ08094.1"/>
    <property type="molecule type" value="Genomic_DNA"/>
</dbReference>
<protein>
    <submittedName>
        <fullName evidence="3">N-acetylmuramoyl-L-alanine amidase</fullName>
    </submittedName>
</protein>
<keyword evidence="4" id="KW-1185">Reference proteome</keyword>
<evidence type="ECO:0000313" key="3">
    <source>
        <dbReference type="EMBL" id="UFZ08094.1"/>
    </source>
</evidence>
<dbReference type="InterPro" id="IPR002502">
    <property type="entry name" value="Amidase_domain"/>
</dbReference>
<evidence type="ECO:0000313" key="4">
    <source>
        <dbReference type="Proteomes" id="UP001431010"/>
    </source>
</evidence>
<dbReference type="Pfam" id="PF01510">
    <property type="entry name" value="Amidase_2"/>
    <property type="match status" value="1"/>
</dbReference>
<reference evidence="3" key="1">
    <citation type="journal article" date="2024" name="Antonie Van Leeuwenhoek">
        <title>Bradyrhizobium ontarionense sp. nov., a novel bacterial symbiont isolated from Aeschynomene indica (Indian jointvetch), harbours photosynthesis, nitrogen fixation and nitrous oxide (N2O) reductase genes.</title>
        <authorList>
            <person name="Bromfield E.S.P."/>
            <person name="Cloutier S."/>
        </authorList>
    </citation>
    <scope>NUCLEOTIDE SEQUENCE</scope>
    <source>
        <strain evidence="3">A19</strain>
    </source>
</reference>
<dbReference type="SMART" id="SM00644">
    <property type="entry name" value="Ami_2"/>
    <property type="match status" value="1"/>
</dbReference>
<dbReference type="Proteomes" id="UP001431010">
    <property type="component" value="Chromosome"/>
</dbReference>
<evidence type="ECO:0000256" key="1">
    <source>
        <dbReference type="SAM" id="SignalP"/>
    </source>
</evidence>
<dbReference type="Gene3D" id="3.40.80.10">
    <property type="entry name" value="Peptidoglycan recognition protein-like"/>
    <property type="match status" value="1"/>
</dbReference>
<accession>A0ABY3RL24</accession>
<organism evidence="3 4">
    <name type="scientific">Bradyrhizobium ontarionense</name>
    <dbReference type="NCBI Taxonomy" id="2898149"/>
    <lineage>
        <taxon>Bacteria</taxon>
        <taxon>Pseudomonadati</taxon>
        <taxon>Pseudomonadota</taxon>
        <taxon>Alphaproteobacteria</taxon>
        <taxon>Hyphomicrobiales</taxon>
        <taxon>Nitrobacteraceae</taxon>
        <taxon>Bradyrhizobium</taxon>
    </lineage>
</organism>
<feature type="domain" description="N-acetylmuramoyl-L-alanine amidase" evidence="2">
    <location>
        <begin position="49"/>
        <end position="197"/>
    </location>
</feature>
<keyword evidence="1" id="KW-0732">Signal</keyword>
<dbReference type="CDD" id="cd06583">
    <property type="entry name" value="PGRP"/>
    <property type="match status" value="1"/>
</dbReference>
<evidence type="ECO:0000259" key="2">
    <source>
        <dbReference type="SMART" id="SM00644"/>
    </source>
</evidence>
<sequence length="209" mass="22714">MKPIALSVRAALALLVLLVSLPVSAEDLAALARASGTPDIPGLRMVWLAPWGDVTKAHPWTNIIVHQTEGPAGSARAGALAQAKNPKRRGVTLWVETDGTVYWAVPETMVTLHGDGANRNDNRYIDNAPTYRKVVRDNSIGVEFAGNYPDVTTPATAAQVAAWRVLSKVLRLRYGIARERVYAHNWIDYKDARYCEGCALAELARAAAD</sequence>
<dbReference type="SUPFAM" id="SSF55846">
    <property type="entry name" value="N-acetylmuramoyl-L-alanine amidase-like"/>
    <property type="match status" value="1"/>
</dbReference>
<proteinExistence type="predicted"/>
<feature type="signal peptide" evidence="1">
    <location>
        <begin position="1"/>
        <end position="25"/>
    </location>
</feature>
<dbReference type="RefSeq" id="WP_231327543.1">
    <property type="nucleotide sequence ID" value="NZ_CP088156.1"/>
</dbReference>
<gene>
    <name evidence="3" type="ORF">LQG66_18170</name>
</gene>
<name>A0ABY3RL24_9BRAD</name>